<dbReference type="AlphaFoldDB" id="A0A1W6YFP7"/>
<dbReference type="Proteomes" id="UP000194151">
    <property type="component" value="Chromosome"/>
</dbReference>
<dbReference type="SUPFAM" id="SSF53850">
    <property type="entry name" value="Periplasmic binding protein-like II"/>
    <property type="match status" value="1"/>
</dbReference>
<evidence type="ECO:0008006" key="4">
    <source>
        <dbReference type="Google" id="ProtNLM"/>
    </source>
</evidence>
<evidence type="ECO:0000313" key="2">
    <source>
        <dbReference type="EMBL" id="ARP79925.1"/>
    </source>
</evidence>
<sequence>MTMHLNRSRRSMLFATLGLGTSAILPRRLLAQGRSLVAATFPGTWSEAHRAILAPAFKQRTGATVTQSILLAQDQVARLTAAKGGKPPFDVAMFDEPQVPDAIKAGILAPYPAAKSANFADLLPPFQGQWGPTVSMQVIGIGYNPKRIKTPPTSWDELWDPKYKGRVGLTALNSQLGIAFLAELNRLRGGSADNFDPAFKAIRELMPNVGAVAADLGAFATLWQQEQIDIAPYNFNFVQTLKSKGVPVELAIPSTGAAGWKTSLHLVANAVEPDLAVQYIDTHLDPAVQAAMLKSPYDVIPTNRKVALEGPVTLAIAKTQDDLGKIRGFDWAAINPRRSELIARFNREIQQT</sequence>
<evidence type="ECO:0000256" key="1">
    <source>
        <dbReference type="ARBA" id="ARBA00022729"/>
    </source>
</evidence>
<dbReference type="Gene3D" id="3.40.190.10">
    <property type="entry name" value="Periplasmic binding protein-like II"/>
    <property type="match status" value="2"/>
</dbReference>
<dbReference type="GO" id="GO:0030288">
    <property type="term" value="C:outer membrane-bounded periplasmic space"/>
    <property type="evidence" value="ECO:0007669"/>
    <property type="project" value="TreeGrafter"/>
</dbReference>
<dbReference type="Pfam" id="PF13343">
    <property type="entry name" value="SBP_bac_6"/>
    <property type="match status" value="1"/>
</dbReference>
<protein>
    <recommendedName>
        <fullName evidence="4">ABC transporter substrate-binding protein</fullName>
    </recommendedName>
</protein>
<proteinExistence type="predicted"/>
<gene>
    <name evidence="2" type="ORF">CAL12_03195</name>
</gene>
<reference evidence="2 3" key="1">
    <citation type="submission" date="2017-05" db="EMBL/GenBank/DDBJ databases">
        <title>Complete and WGS of Bordetella genogroups.</title>
        <authorList>
            <person name="Spilker T."/>
            <person name="LiPuma J."/>
        </authorList>
    </citation>
    <scope>NUCLEOTIDE SEQUENCE [LARGE SCALE GENOMIC DNA]</scope>
    <source>
        <strain evidence="2 3">AU19157</strain>
    </source>
</reference>
<dbReference type="GO" id="GO:0015888">
    <property type="term" value="P:thiamine transport"/>
    <property type="evidence" value="ECO:0007669"/>
    <property type="project" value="TreeGrafter"/>
</dbReference>
<accession>A0A1W6YFP7</accession>
<evidence type="ECO:0000313" key="3">
    <source>
        <dbReference type="Proteomes" id="UP000194151"/>
    </source>
</evidence>
<dbReference type="EMBL" id="CP021108">
    <property type="protein sequence ID" value="ARP79925.1"/>
    <property type="molecule type" value="Genomic_DNA"/>
</dbReference>
<dbReference type="STRING" id="1416806.CAL12_03195"/>
<keyword evidence="3" id="KW-1185">Reference proteome</keyword>
<keyword evidence="1" id="KW-0732">Signal</keyword>
<dbReference type="KEGG" id="bgv:CAL12_03195"/>
<name>A0A1W6YFP7_9BORD</name>
<organism evidence="2 3">
    <name type="scientific">Bordetella genomosp. 8</name>
    <dbReference type="NCBI Taxonomy" id="1416806"/>
    <lineage>
        <taxon>Bacteria</taxon>
        <taxon>Pseudomonadati</taxon>
        <taxon>Pseudomonadota</taxon>
        <taxon>Betaproteobacteria</taxon>
        <taxon>Burkholderiales</taxon>
        <taxon>Alcaligenaceae</taxon>
        <taxon>Bordetella</taxon>
    </lineage>
</organism>
<dbReference type="PANTHER" id="PTHR30006">
    <property type="entry name" value="THIAMINE-BINDING PERIPLASMIC PROTEIN-RELATED"/>
    <property type="match status" value="1"/>
</dbReference>
<dbReference type="GO" id="GO:0030975">
    <property type="term" value="F:thiamine binding"/>
    <property type="evidence" value="ECO:0007669"/>
    <property type="project" value="TreeGrafter"/>
</dbReference>
<dbReference type="PANTHER" id="PTHR30006:SF2">
    <property type="entry name" value="ABC TRANSPORTER SUBSTRATE-BINDING PROTEIN"/>
    <property type="match status" value="1"/>
</dbReference>
<dbReference type="GO" id="GO:0030976">
    <property type="term" value="F:thiamine pyrophosphate binding"/>
    <property type="evidence" value="ECO:0007669"/>
    <property type="project" value="TreeGrafter"/>
</dbReference>